<dbReference type="InterPro" id="IPR001387">
    <property type="entry name" value="Cro/C1-type_HTH"/>
</dbReference>
<evidence type="ECO:0000313" key="2">
    <source>
        <dbReference type="EMBL" id="MBB6472235.1"/>
    </source>
</evidence>
<gene>
    <name evidence="2" type="ORF">BJ992_001666</name>
</gene>
<dbReference type="AlphaFoldDB" id="A0A7X0M5C1"/>
<dbReference type="SMART" id="SM00530">
    <property type="entry name" value="HTH_XRE"/>
    <property type="match status" value="1"/>
</dbReference>
<feature type="domain" description="HTH cro/C1-type" evidence="1">
    <location>
        <begin position="18"/>
        <end position="72"/>
    </location>
</feature>
<evidence type="ECO:0000313" key="3">
    <source>
        <dbReference type="Proteomes" id="UP000555564"/>
    </source>
</evidence>
<proteinExistence type="predicted"/>
<dbReference type="Pfam" id="PF19054">
    <property type="entry name" value="DUF5753"/>
    <property type="match status" value="1"/>
</dbReference>
<comment type="caution">
    <text evidence="2">The sequence shown here is derived from an EMBL/GenBank/DDBJ whole genome shotgun (WGS) entry which is preliminary data.</text>
</comment>
<dbReference type="PROSITE" id="PS50943">
    <property type="entry name" value="HTH_CROC1"/>
    <property type="match status" value="1"/>
</dbReference>
<organism evidence="2 3">
    <name type="scientific">Sphaerisporangium rubeum</name>
    <dbReference type="NCBI Taxonomy" id="321317"/>
    <lineage>
        <taxon>Bacteria</taxon>
        <taxon>Bacillati</taxon>
        <taxon>Actinomycetota</taxon>
        <taxon>Actinomycetes</taxon>
        <taxon>Streptosporangiales</taxon>
        <taxon>Streptosporangiaceae</taxon>
        <taxon>Sphaerisporangium</taxon>
    </lineage>
</organism>
<dbReference type="CDD" id="cd00093">
    <property type="entry name" value="HTH_XRE"/>
    <property type="match status" value="1"/>
</dbReference>
<protein>
    <submittedName>
        <fullName evidence="2">Transcriptional regulator with XRE-family HTH domain</fullName>
    </submittedName>
</protein>
<dbReference type="Pfam" id="PF13560">
    <property type="entry name" value="HTH_31"/>
    <property type="match status" value="1"/>
</dbReference>
<dbReference type="RefSeq" id="WP_184979325.1">
    <property type="nucleotide sequence ID" value="NZ_BAAALO010000012.1"/>
</dbReference>
<name>A0A7X0M5C1_9ACTN</name>
<dbReference type="SUPFAM" id="SSF47413">
    <property type="entry name" value="lambda repressor-like DNA-binding domains"/>
    <property type="match status" value="1"/>
</dbReference>
<dbReference type="Gene3D" id="1.10.260.40">
    <property type="entry name" value="lambda repressor-like DNA-binding domains"/>
    <property type="match status" value="1"/>
</dbReference>
<keyword evidence="3" id="KW-1185">Reference proteome</keyword>
<reference evidence="2 3" key="1">
    <citation type="submission" date="2020-08" db="EMBL/GenBank/DDBJ databases">
        <title>Sequencing the genomes of 1000 actinobacteria strains.</title>
        <authorList>
            <person name="Klenk H.-P."/>
        </authorList>
    </citation>
    <scope>NUCLEOTIDE SEQUENCE [LARGE SCALE GENOMIC DNA]</scope>
    <source>
        <strain evidence="2 3">DSM 44936</strain>
    </source>
</reference>
<accession>A0A7X0M5C1</accession>
<dbReference type="InterPro" id="IPR010982">
    <property type="entry name" value="Lambda_DNA-bd_dom_sf"/>
</dbReference>
<dbReference type="InterPro" id="IPR043917">
    <property type="entry name" value="DUF5753"/>
</dbReference>
<dbReference type="EMBL" id="JACHIU010000001">
    <property type="protein sequence ID" value="MBB6472235.1"/>
    <property type="molecule type" value="Genomic_DNA"/>
</dbReference>
<sequence length="286" mass="31784">MQTTGSPTVRRRRLASELRRMREQADLTLDQVAARLGWSISKVSRIETCKVGVTPQDVGRIVGLYEVSPMQFDEVMELARDAQKKGWWQAFGDLPADYATYIGLEAEASAIRSFAADIVPGLLQVEDYARSVIRNTLVISPPGEVERRIKVRMTRRELLSRTVPLKLWVILDEAALRRVVGNPAVMNAQLKHILAAAEAPNVTIQVLPFTAGAHSATSGAFSIMEFPDQADTDVVYLDNLTGSLYVEKEVDVYRYTLAFDHLRAKALDPDESGRLIAELAHSYGDL</sequence>
<evidence type="ECO:0000259" key="1">
    <source>
        <dbReference type="PROSITE" id="PS50943"/>
    </source>
</evidence>
<dbReference type="GO" id="GO:0003677">
    <property type="term" value="F:DNA binding"/>
    <property type="evidence" value="ECO:0007669"/>
    <property type="project" value="InterPro"/>
</dbReference>
<dbReference type="Proteomes" id="UP000555564">
    <property type="component" value="Unassembled WGS sequence"/>
</dbReference>